<accession>A0A9W7CH49</accession>
<proteinExistence type="inferred from homology"/>
<dbReference type="InterPro" id="IPR012340">
    <property type="entry name" value="NA-bd_OB-fold"/>
</dbReference>
<dbReference type="CDD" id="cd18086">
    <property type="entry name" value="HsC9orf114-like"/>
    <property type="match status" value="1"/>
</dbReference>
<dbReference type="Gene3D" id="3.40.1280.10">
    <property type="match status" value="1"/>
</dbReference>
<organism evidence="3 4">
    <name type="scientific">Phytophthora lilii</name>
    <dbReference type="NCBI Taxonomy" id="2077276"/>
    <lineage>
        <taxon>Eukaryota</taxon>
        <taxon>Sar</taxon>
        <taxon>Stramenopiles</taxon>
        <taxon>Oomycota</taxon>
        <taxon>Peronosporomycetes</taxon>
        <taxon>Peronosporales</taxon>
        <taxon>Peronosporaceae</taxon>
        <taxon>Phytophthora</taxon>
    </lineage>
</organism>
<dbReference type="OrthoDB" id="361029at2759"/>
<comment type="caution">
    <text evidence="3">The sequence shown here is derived from an EMBL/GenBank/DDBJ whole genome shotgun (WGS) entry which is preliminary data.</text>
</comment>
<feature type="compositionally biased region" description="Basic residues" evidence="2">
    <location>
        <begin position="42"/>
        <end position="51"/>
    </location>
</feature>
<evidence type="ECO:0000313" key="3">
    <source>
        <dbReference type="EMBL" id="GMF32989.1"/>
    </source>
</evidence>
<evidence type="ECO:0000313" key="4">
    <source>
        <dbReference type="Proteomes" id="UP001165083"/>
    </source>
</evidence>
<dbReference type="Pfam" id="PF02598">
    <property type="entry name" value="Methyltrn_RNA_3"/>
    <property type="match status" value="1"/>
</dbReference>
<keyword evidence="4" id="KW-1185">Reference proteome</keyword>
<dbReference type="Gene3D" id="2.40.50.140">
    <property type="entry name" value="Nucleic acid-binding proteins"/>
    <property type="match status" value="1"/>
</dbReference>
<dbReference type="InterPro" id="IPR029026">
    <property type="entry name" value="tRNA_m1G_MTases_N"/>
</dbReference>
<reference evidence="3" key="1">
    <citation type="submission" date="2023-04" db="EMBL/GenBank/DDBJ databases">
        <title>Phytophthora lilii NBRC 32176.</title>
        <authorList>
            <person name="Ichikawa N."/>
            <person name="Sato H."/>
            <person name="Tonouchi N."/>
        </authorList>
    </citation>
    <scope>NUCLEOTIDE SEQUENCE</scope>
    <source>
        <strain evidence="3">NBRC 32176</strain>
    </source>
</reference>
<sequence length="423" mass="46317">MATPGSKPLAPRPLIQCVHMISSESSDEELAALHQAATAAKPVRKVKKAKKPAADNGAVADAAVSGQKRPADAAADPDEAQRLKREARKKRKAEEKLAREEAKKQQQQQQLANERAAKGRAYTLSMAIPGSILDNAQTKELKTYLAGQVARAAVIFQVDEIVVFDDQLGAAAGTGAPKKRAHDCHVFMARILQYLETPQYLRRALFPMHSDLSCAGLLNPLDCPHHLRAHEWSVYREGVVTDRPLKEKEGSHVYVGLQREVVVDKRITPGIRVTVKIDEASKDFKKKSTWSFGGDVDEEGADGVVDFYLLLMQCNVWTDCPFPGGYDLKVGTSERGNVSVDDADFSLPKFRHALIVFGGVAGIEECVDADEKVPVSGEDSSTLFDMWVNTCPEQGSRTIRSEEALLISLAALRPHVKRSGRAQ</sequence>
<feature type="region of interest" description="Disordered" evidence="2">
    <location>
        <begin position="37"/>
        <end position="116"/>
    </location>
</feature>
<dbReference type="EMBL" id="BSXW01001030">
    <property type="protein sequence ID" value="GMF32989.1"/>
    <property type="molecule type" value="Genomic_DNA"/>
</dbReference>
<dbReference type="SUPFAM" id="SSF75217">
    <property type="entry name" value="alpha/beta knot"/>
    <property type="match status" value="1"/>
</dbReference>
<dbReference type="InterPro" id="IPR029028">
    <property type="entry name" value="Alpha/beta_knot_MTases"/>
</dbReference>
<feature type="compositionally biased region" description="Low complexity" evidence="2">
    <location>
        <begin position="105"/>
        <end position="114"/>
    </location>
</feature>
<feature type="compositionally biased region" description="Basic and acidic residues" evidence="2">
    <location>
        <begin position="92"/>
        <end position="104"/>
    </location>
</feature>
<evidence type="ECO:0000256" key="1">
    <source>
        <dbReference type="ARBA" id="ARBA00009841"/>
    </source>
</evidence>
<protein>
    <submittedName>
        <fullName evidence="3">Unnamed protein product</fullName>
    </submittedName>
</protein>
<gene>
    <name evidence="3" type="ORF">Plil01_001408500</name>
</gene>
<comment type="similarity">
    <text evidence="1">Belongs to the class IV-like SAM-binding methyltransferase superfamily.</text>
</comment>
<dbReference type="PANTHER" id="PTHR12150:SF13">
    <property type="entry name" value="METHYLTRANSFERASE C9ORF114-RELATED"/>
    <property type="match status" value="1"/>
</dbReference>
<dbReference type="AlphaFoldDB" id="A0A9W7CH49"/>
<dbReference type="Proteomes" id="UP001165083">
    <property type="component" value="Unassembled WGS sequence"/>
</dbReference>
<dbReference type="SUPFAM" id="SSF50249">
    <property type="entry name" value="Nucleic acid-binding proteins"/>
    <property type="match status" value="1"/>
</dbReference>
<evidence type="ECO:0000256" key="2">
    <source>
        <dbReference type="SAM" id="MobiDB-lite"/>
    </source>
</evidence>
<dbReference type="PANTHER" id="PTHR12150">
    <property type="entry name" value="CLASS IV SAM-BINDING METHYLTRANSFERASE-RELATED"/>
    <property type="match status" value="1"/>
</dbReference>
<feature type="compositionally biased region" description="Low complexity" evidence="2">
    <location>
        <begin position="54"/>
        <end position="64"/>
    </location>
</feature>
<dbReference type="InterPro" id="IPR003750">
    <property type="entry name" value="Put_MeTrfase-C9orf114-like"/>
</dbReference>
<name>A0A9W7CH49_9STRA</name>